<dbReference type="InterPro" id="IPR000477">
    <property type="entry name" value="RT_dom"/>
</dbReference>
<dbReference type="GO" id="GO:0016787">
    <property type="term" value="F:hydrolase activity"/>
    <property type="evidence" value="ECO:0007669"/>
    <property type="project" value="UniProtKB-KW"/>
</dbReference>
<reference evidence="2 3" key="1">
    <citation type="journal article" date="2017" name="Nature">
        <title>The Apostasia genome and the evolution of orchids.</title>
        <authorList>
            <person name="Zhang G.Q."/>
            <person name="Liu K.W."/>
            <person name="Li Z."/>
            <person name="Lohaus R."/>
            <person name="Hsiao Y.Y."/>
            <person name="Niu S.C."/>
            <person name="Wang J.Y."/>
            <person name="Lin Y.C."/>
            <person name="Xu Q."/>
            <person name="Chen L.J."/>
            <person name="Yoshida K."/>
            <person name="Fujiwara S."/>
            <person name="Wang Z.W."/>
            <person name="Zhang Y.Q."/>
            <person name="Mitsuda N."/>
            <person name="Wang M."/>
            <person name="Liu G.H."/>
            <person name="Pecoraro L."/>
            <person name="Huang H.X."/>
            <person name="Xiao X.J."/>
            <person name="Lin M."/>
            <person name="Wu X.Y."/>
            <person name="Wu W.L."/>
            <person name="Chen Y.Y."/>
            <person name="Chang S.B."/>
            <person name="Sakamoto S."/>
            <person name="Ohme-Takagi M."/>
            <person name="Yagi M."/>
            <person name="Zeng S.J."/>
            <person name="Shen C.Y."/>
            <person name="Yeh C.M."/>
            <person name="Luo Y.B."/>
            <person name="Tsai W.C."/>
            <person name="Van de Peer Y."/>
            <person name="Liu Z.J."/>
        </authorList>
    </citation>
    <scope>NUCLEOTIDE SEQUENCE [LARGE SCALE GENOMIC DNA]</scope>
    <source>
        <strain evidence="3">cv. Shenzhen</strain>
        <tissue evidence="2">Stem</tissue>
    </source>
</reference>
<organism evidence="2 3">
    <name type="scientific">Apostasia shenzhenica</name>
    <dbReference type="NCBI Taxonomy" id="1088818"/>
    <lineage>
        <taxon>Eukaryota</taxon>
        <taxon>Viridiplantae</taxon>
        <taxon>Streptophyta</taxon>
        <taxon>Embryophyta</taxon>
        <taxon>Tracheophyta</taxon>
        <taxon>Spermatophyta</taxon>
        <taxon>Magnoliopsida</taxon>
        <taxon>Liliopsida</taxon>
        <taxon>Asparagales</taxon>
        <taxon>Orchidaceae</taxon>
        <taxon>Apostasioideae</taxon>
        <taxon>Apostasia</taxon>
    </lineage>
</organism>
<dbReference type="EMBL" id="KZ452035">
    <property type="protein sequence ID" value="PKA49974.1"/>
    <property type="molecule type" value="Genomic_DNA"/>
</dbReference>
<dbReference type="Pfam" id="PF13966">
    <property type="entry name" value="zf-RVT"/>
    <property type="match status" value="1"/>
</dbReference>
<evidence type="ECO:0000259" key="1">
    <source>
        <dbReference type="PROSITE" id="PS50878"/>
    </source>
</evidence>
<dbReference type="AlphaFoldDB" id="A0A2I0A354"/>
<evidence type="ECO:0000313" key="3">
    <source>
        <dbReference type="Proteomes" id="UP000236161"/>
    </source>
</evidence>
<dbReference type="STRING" id="1088818.A0A2I0A354"/>
<dbReference type="EC" id="3.1.13.-" evidence="2"/>
<dbReference type="OrthoDB" id="674451at2759"/>
<protein>
    <submittedName>
        <fullName evidence="2">Ribonuclease H protein</fullName>
        <ecNumber evidence="2">3.1.13.-</ecNumber>
    </submittedName>
</protein>
<keyword evidence="2" id="KW-0378">Hydrolase</keyword>
<dbReference type="PROSITE" id="PS50878">
    <property type="entry name" value="RT_POL"/>
    <property type="match status" value="1"/>
</dbReference>
<accession>A0A2I0A354</accession>
<dbReference type="Pfam" id="PF00078">
    <property type="entry name" value="RVT_1"/>
    <property type="match status" value="1"/>
</dbReference>
<dbReference type="Proteomes" id="UP000236161">
    <property type="component" value="Unassembled WGS sequence"/>
</dbReference>
<keyword evidence="3" id="KW-1185">Reference proteome</keyword>
<evidence type="ECO:0000313" key="2">
    <source>
        <dbReference type="EMBL" id="PKA49974.1"/>
    </source>
</evidence>
<name>A0A2I0A354_9ASPA</name>
<proteinExistence type="predicted"/>
<feature type="domain" description="Reverse transcriptase" evidence="1">
    <location>
        <begin position="1"/>
        <end position="179"/>
    </location>
</feature>
<dbReference type="InterPro" id="IPR026960">
    <property type="entry name" value="RVT-Znf"/>
</dbReference>
<dbReference type="PANTHER" id="PTHR33116">
    <property type="entry name" value="REVERSE TRANSCRIPTASE ZINC-BINDING DOMAIN-CONTAINING PROTEIN-RELATED-RELATED"/>
    <property type="match status" value="1"/>
</dbReference>
<sequence length="534" mass="60920">MSKAFDRVEWPFLRAIMLKLGFPNCWVERVMDCITSAQFKALINGKSTETITPQRGLRQGCPLSPYRFLLCAEGFSALLHSANKRGRLKGIACSRYAPKINHLLFADDSLIFGEANEATCSEIKETLRLYEMASGQAINFHKSSISFSPNVSTDLKLSINNWLEIGYDSPHEVYLGLPSFTIKNKRLIFNKMKEQVWKKLQSWKSKLFSFGGREILIKAVAQATSVFTMSVFKLPQRLIDELNATMMRFWWGGNNDKRCIHWANKCLLSKSKLHGGMGFRNLSAFNKALLAKQGWRIITHSNSLMARVLKAKYFHNCDFLMAQASPNSSYIWRSILWGRDLLKLGLRWRIGNGNSVRVFGDPWLPRPISFQAITSPNPNLAATRIVELLTEDGSWNWEKINSILWSIDYHLILEMPPCSTKFDDALIWHWDKKGSYSVKSGYVTTTQGESNVASSSNGGFNLWWKKLWSCKIPNKLKTHAWRAFHSALLTRSSLAKRGILSNSICPCCMEDIECETHALWLCVFAQESWRISSL</sequence>
<dbReference type="PANTHER" id="PTHR33116:SF86">
    <property type="entry name" value="REVERSE TRANSCRIPTASE DOMAIN-CONTAINING PROTEIN"/>
    <property type="match status" value="1"/>
</dbReference>
<gene>
    <name evidence="2" type="ORF">AXF42_Ash017513</name>
</gene>